<dbReference type="PANTHER" id="PTHR31672:SF12">
    <property type="entry name" value="F-BOX DOMAIN-CONTAINING PROTEIN"/>
    <property type="match status" value="1"/>
</dbReference>
<dbReference type="SMART" id="SM00256">
    <property type="entry name" value="FBOX"/>
    <property type="match status" value="1"/>
</dbReference>
<dbReference type="PANTHER" id="PTHR31672">
    <property type="entry name" value="BNACNNG10540D PROTEIN"/>
    <property type="match status" value="1"/>
</dbReference>
<evidence type="ECO:0000313" key="3">
    <source>
        <dbReference type="Proteomes" id="UP001140949"/>
    </source>
</evidence>
<evidence type="ECO:0000313" key="2">
    <source>
        <dbReference type="EMBL" id="KAJ6808422.1"/>
    </source>
</evidence>
<organism evidence="2 3">
    <name type="scientific">Iris pallida</name>
    <name type="common">Sweet iris</name>
    <dbReference type="NCBI Taxonomy" id="29817"/>
    <lineage>
        <taxon>Eukaryota</taxon>
        <taxon>Viridiplantae</taxon>
        <taxon>Streptophyta</taxon>
        <taxon>Embryophyta</taxon>
        <taxon>Tracheophyta</taxon>
        <taxon>Spermatophyta</taxon>
        <taxon>Magnoliopsida</taxon>
        <taxon>Liliopsida</taxon>
        <taxon>Asparagales</taxon>
        <taxon>Iridaceae</taxon>
        <taxon>Iridoideae</taxon>
        <taxon>Irideae</taxon>
        <taxon>Iris</taxon>
    </lineage>
</organism>
<dbReference type="AlphaFoldDB" id="A0AAX6EW98"/>
<protein>
    <submittedName>
        <fullName evidence="2">F-box/kelch-repeat protein</fullName>
    </submittedName>
</protein>
<dbReference type="Pfam" id="PF00646">
    <property type="entry name" value="F-box"/>
    <property type="match status" value="1"/>
</dbReference>
<comment type="caution">
    <text evidence="2">The sequence shown here is derived from an EMBL/GenBank/DDBJ whole genome shotgun (WGS) entry which is preliminary data.</text>
</comment>
<dbReference type="InterPro" id="IPR011043">
    <property type="entry name" value="Gal_Oxase/kelch_b-propeller"/>
</dbReference>
<reference evidence="2" key="2">
    <citation type="submission" date="2023-04" db="EMBL/GenBank/DDBJ databases">
        <authorList>
            <person name="Bruccoleri R.E."/>
            <person name="Oakeley E.J."/>
            <person name="Faust A.-M."/>
            <person name="Dessus-Babus S."/>
            <person name="Altorfer M."/>
            <person name="Burckhardt D."/>
            <person name="Oertli M."/>
            <person name="Naumann U."/>
            <person name="Petersen F."/>
            <person name="Wong J."/>
        </authorList>
    </citation>
    <scope>NUCLEOTIDE SEQUENCE</scope>
    <source>
        <strain evidence="2">GSM-AAB239-AS_SAM_17_03QT</strain>
        <tissue evidence="2">Leaf</tissue>
    </source>
</reference>
<dbReference type="Proteomes" id="UP001140949">
    <property type="component" value="Unassembled WGS sequence"/>
</dbReference>
<sequence>MDPSVWRWLPDDLLDRILSLLPLRSLIALRPTCRRFSSLLRTPSFLSLLSSSSSSSPSSSFLLLSHPQFSRHSLPLYDPSTDYWKTITLSSSSLLSSSYGLLLFSLGPSSLLVSNILTNSSTTIPSPTLSSSSSSSSTATTTIISSFPSSSPHGYYIFLSNSDWIHLYSSRSHSWSRFPGFRSLLSHSSRNGVSFHGSLYFTTPEPSSVLAFDLEAGTWGPGALPALPDDLAFARLVSGARGKEEEEERLFLVGGVGSDGISRSLVAWEMVGGGGRSRRWEVVGRLPELMCRKFVSVCYHNYSHVYCLWQAGMVCVCCTTWPEVLFLKVGRGTWHWLPRCPLLQEKWSCGFRWFSFAPDLYALV</sequence>
<dbReference type="EMBL" id="JANAVB010033417">
    <property type="protein sequence ID" value="KAJ6808422.1"/>
    <property type="molecule type" value="Genomic_DNA"/>
</dbReference>
<dbReference type="Gene3D" id="1.20.1280.50">
    <property type="match status" value="1"/>
</dbReference>
<gene>
    <name evidence="2" type="ORF">M6B38_166940</name>
</gene>
<dbReference type="InterPro" id="IPR036047">
    <property type="entry name" value="F-box-like_dom_sf"/>
</dbReference>
<reference evidence="2" key="1">
    <citation type="journal article" date="2023" name="GigaByte">
        <title>Genome assembly of the bearded iris, Iris pallida Lam.</title>
        <authorList>
            <person name="Bruccoleri R.E."/>
            <person name="Oakeley E.J."/>
            <person name="Faust A.M.E."/>
            <person name="Altorfer M."/>
            <person name="Dessus-Babus S."/>
            <person name="Burckhardt D."/>
            <person name="Oertli M."/>
            <person name="Naumann U."/>
            <person name="Petersen F."/>
            <person name="Wong J."/>
        </authorList>
    </citation>
    <scope>NUCLEOTIDE SEQUENCE</scope>
    <source>
        <strain evidence="2">GSM-AAB239-AS_SAM_17_03QT</strain>
    </source>
</reference>
<proteinExistence type="predicted"/>
<keyword evidence="3" id="KW-1185">Reference proteome</keyword>
<dbReference type="InterPro" id="IPR050796">
    <property type="entry name" value="SCF_F-box_component"/>
</dbReference>
<dbReference type="SUPFAM" id="SSF50965">
    <property type="entry name" value="Galactose oxidase, central domain"/>
    <property type="match status" value="1"/>
</dbReference>
<dbReference type="SUPFAM" id="SSF81383">
    <property type="entry name" value="F-box domain"/>
    <property type="match status" value="1"/>
</dbReference>
<evidence type="ECO:0000259" key="1">
    <source>
        <dbReference type="PROSITE" id="PS50181"/>
    </source>
</evidence>
<accession>A0AAX6EW98</accession>
<dbReference type="PROSITE" id="PS50181">
    <property type="entry name" value="FBOX"/>
    <property type="match status" value="1"/>
</dbReference>
<dbReference type="InterPro" id="IPR001810">
    <property type="entry name" value="F-box_dom"/>
</dbReference>
<name>A0AAX6EW98_IRIPA</name>
<feature type="domain" description="F-box" evidence="1">
    <location>
        <begin position="3"/>
        <end position="49"/>
    </location>
</feature>